<protein>
    <recommendedName>
        <fullName evidence="4">Extensin-like</fullName>
    </recommendedName>
</protein>
<accession>A0A2I0JFM2</accession>
<dbReference type="AlphaFoldDB" id="A0A2I0JFM2"/>
<sequence length="311" mass="32711">MTEEDRVDISEEVNPPVPAHSQPPPTHAPPPPTPTGVPPAYSGTPSTHFPSPTSSGTPLPRVSLTSSTSDDHARIAALEGTVNQLAASMTTNMAELFALLRGPNRASSSSTPPSGQGPIIDPTSWIPLTQVPEAPDAPAPPTMHTSTVHLFTSPFPPPPAPTAVPLPPAAFLSSEQALSTLPPISRPAPAAIYAILPPTPHVGLPYQASPPINTTFLEPGTPSHAAQFASPTHLLLEVDAEQERRLKRMEETIRARQANETRPNASNGDCSLFPGVSTPFWSTGSDRGLPTKAWNTIHDRKTGGERAGTES</sequence>
<feature type="compositionally biased region" description="Basic and acidic residues" evidence="1">
    <location>
        <begin position="297"/>
        <end position="311"/>
    </location>
</feature>
<comment type="caution">
    <text evidence="2">The sequence shown here is derived from an EMBL/GenBank/DDBJ whole genome shotgun (WGS) entry which is preliminary data.</text>
</comment>
<reference evidence="2 3" key="1">
    <citation type="submission" date="2017-11" db="EMBL/GenBank/DDBJ databases">
        <title>De-novo sequencing of pomegranate (Punica granatum L.) genome.</title>
        <authorList>
            <person name="Akparov Z."/>
            <person name="Amiraslanov A."/>
            <person name="Hajiyeva S."/>
            <person name="Abbasov M."/>
            <person name="Kaur K."/>
            <person name="Hamwieh A."/>
            <person name="Solovyev V."/>
            <person name="Salamov A."/>
            <person name="Braich B."/>
            <person name="Kosarev P."/>
            <person name="Mahmoud A."/>
            <person name="Hajiyev E."/>
            <person name="Babayeva S."/>
            <person name="Izzatullayeva V."/>
            <person name="Mammadov A."/>
            <person name="Mammadov A."/>
            <person name="Sharifova S."/>
            <person name="Ojaghi J."/>
            <person name="Eynullazada K."/>
            <person name="Bayramov B."/>
            <person name="Abdulazimova A."/>
            <person name="Shahmuradov I."/>
        </authorList>
    </citation>
    <scope>NUCLEOTIDE SEQUENCE [LARGE SCALE GENOMIC DNA]</scope>
    <source>
        <strain evidence="3">cv. AG2017</strain>
        <tissue evidence="2">Leaf</tissue>
    </source>
</reference>
<evidence type="ECO:0008006" key="4">
    <source>
        <dbReference type="Google" id="ProtNLM"/>
    </source>
</evidence>
<dbReference type="Proteomes" id="UP000233551">
    <property type="component" value="Unassembled WGS sequence"/>
</dbReference>
<organism evidence="2 3">
    <name type="scientific">Punica granatum</name>
    <name type="common">Pomegranate</name>
    <dbReference type="NCBI Taxonomy" id="22663"/>
    <lineage>
        <taxon>Eukaryota</taxon>
        <taxon>Viridiplantae</taxon>
        <taxon>Streptophyta</taxon>
        <taxon>Embryophyta</taxon>
        <taxon>Tracheophyta</taxon>
        <taxon>Spermatophyta</taxon>
        <taxon>Magnoliopsida</taxon>
        <taxon>eudicotyledons</taxon>
        <taxon>Gunneridae</taxon>
        <taxon>Pentapetalae</taxon>
        <taxon>rosids</taxon>
        <taxon>malvids</taxon>
        <taxon>Myrtales</taxon>
        <taxon>Lythraceae</taxon>
        <taxon>Punica</taxon>
    </lineage>
</organism>
<evidence type="ECO:0000313" key="2">
    <source>
        <dbReference type="EMBL" id="PKI55038.1"/>
    </source>
</evidence>
<proteinExistence type="predicted"/>
<dbReference type="EMBL" id="PGOL01001726">
    <property type="protein sequence ID" value="PKI55038.1"/>
    <property type="molecule type" value="Genomic_DNA"/>
</dbReference>
<name>A0A2I0JFM2_PUNGR</name>
<feature type="compositionally biased region" description="Low complexity" evidence="1">
    <location>
        <begin position="38"/>
        <end position="58"/>
    </location>
</feature>
<keyword evidence="3" id="KW-1185">Reference proteome</keyword>
<feature type="compositionally biased region" description="Pro residues" evidence="1">
    <location>
        <begin position="15"/>
        <end position="37"/>
    </location>
</feature>
<evidence type="ECO:0000256" key="1">
    <source>
        <dbReference type="SAM" id="MobiDB-lite"/>
    </source>
</evidence>
<feature type="region of interest" description="Disordered" evidence="1">
    <location>
        <begin position="281"/>
        <end position="311"/>
    </location>
</feature>
<evidence type="ECO:0000313" key="3">
    <source>
        <dbReference type="Proteomes" id="UP000233551"/>
    </source>
</evidence>
<feature type="region of interest" description="Disordered" evidence="1">
    <location>
        <begin position="1"/>
        <end position="67"/>
    </location>
</feature>
<gene>
    <name evidence="2" type="ORF">CRG98_024564</name>
</gene>